<dbReference type="InterPro" id="IPR050339">
    <property type="entry name" value="CC_SR_Kinase"/>
</dbReference>
<dbReference type="InterPro" id="IPR000719">
    <property type="entry name" value="Prot_kinase_dom"/>
</dbReference>
<dbReference type="SMART" id="SM00220">
    <property type="entry name" value="S_TKc"/>
    <property type="match status" value="1"/>
</dbReference>
<dbReference type="Gene3D" id="1.10.510.10">
    <property type="entry name" value="Transferase(Phosphotransferase) domain 1"/>
    <property type="match status" value="1"/>
</dbReference>
<dbReference type="Proteomes" id="UP001172684">
    <property type="component" value="Unassembled WGS sequence"/>
</dbReference>
<dbReference type="PROSITE" id="PS00108">
    <property type="entry name" value="PROTEIN_KINASE_ST"/>
    <property type="match status" value="1"/>
</dbReference>
<organism evidence="8 9">
    <name type="scientific">Coniosporium apollinis</name>
    <dbReference type="NCBI Taxonomy" id="61459"/>
    <lineage>
        <taxon>Eukaryota</taxon>
        <taxon>Fungi</taxon>
        <taxon>Dikarya</taxon>
        <taxon>Ascomycota</taxon>
        <taxon>Pezizomycotina</taxon>
        <taxon>Dothideomycetes</taxon>
        <taxon>Dothideomycetes incertae sedis</taxon>
        <taxon>Coniosporium</taxon>
    </lineage>
</organism>
<dbReference type="Pfam" id="PF00069">
    <property type="entry name" value="Pkinase"/>
    <property type="match status" value="1"/>
</dbReference>
<dbReference type="InterPro" id="IPR008271">
    <property type="entry name" value="Ser/Thr_kinase_AS"/>
</dbReference>
<feature type="domain" description="Protein kinase" evidence="7">
    <location>
        <begin position="153"/>
        <end position="544"/>
    </location>
</feature>
<dbReference type="InterPro" id="IPR011009">
    <property type="entry name" value="Kinase-like_dom_sf"/>
</dbReference>
<feature type="region of interest" description="Disordered" evidence="6">
    <location>
        <begin position="259"/>
        <end position="316"/>
    </location>
</feature>
<feature type="compositionally biased region" description="Low complexity" evidence="6">
    <location>
        <begin position="11"/>
        <end position="26"/>
    </location>
</feature>
<dbReference type="PROSITE" id="PS50011">
    <property type="entry name" value="PROTEIN_KINASE_DOM"/>
    <property type="match status" value="1"/>
</dbReference>
<dbReference type="PANTHER" id="PTHR11042">
    <property type="entry name" value="EUKARYOTIC TRANSLATION INITIATION FACTOR 2-ALPHA KINASE EIF2-ALPHA KINASE -RELATED"/>
    <property type="match status" value="1"/>
</dbReference>
<comment type="similarity">
    <text evidence="5">Belongs to the protein kinase superfamily. Ser/Thr protein kinase family. GCN2 subfamily.</text>
</comment>
<keyword evidence="3" id="KW-0418">Kinase</keyword>
<feature type="compositionally biased region" description="Low complexity" evidence="6">
    <location>
        <begin position="279"/>
        <end position="291"/>
    </location>
</feature>
<evidence type="ECO:0000313" key="9">
    <source>
        <dbReference type="Proteomes" id="UP001172684"/>
    </source>
</evidence>
<evidence type="ECO:0000256" key="2">
    <source>
        <dbReference type="ARBA" id="ARBA00022741"/>
    </source>
</evidence>
<evidence type="ECO:0000259" key="7">
    <source>
        <dbReference type="PROSITE" id="PS50011"/>
    </source>
</evidence>
<comment type="caution">
    <text evidence="8">The sequence shown here is derived from an EMBL/GenBank/DDBJ whole genome shotgun (WGS) entry which is preliminary data.</text>
</comment>
<dbReference type="EMBL" id="JAPDRL010000006">
    <property type="protein sequence ID" value="KAJ9668669.1"/>
    <property type="molecule type" value="Genomic_DNA"/>
</dbReference>
<name>A0ABQ9P226_9PEZI</name>
<keyword evidence="4" id="KW-0067">ATP-binding</keyword>
<feature type="compositionally biased region" description="Polar residues" evidence="6">
    <location>
        <begin position="299"/>
        <end position="312"/>
    </location>
</feature>
<feature type="region of interest" description="Disordered" evidence="6">
    <location>
        <begin position="1"/>
        <end position="31"/>
    </location>
</feature>
<keyword evidence="2" id="KW-0547">Nucleotide-binding</keyword>
<evidence type="ECO:0000256" key="5">
    <source>
        <dbReference type="ARBA" id="ARBA00037982"/>
    </source>
</evidence>
<dbReference type="Gene3D" id="3.30.200.20">
    <property type="entry name" value="Phosphorylase Kinase, domain 1"/>
    <property type="match status" value="1"/>
</dbReference>
<dbReference type="SUPFAM" id="SSF56112">
    <property type="entry name" value="Protein kinase-like (PK-like)"/>
    <property type="match status" value="1"/>
</dbReference>
<gene>
    <name evidence="8" type="ORF">H2201_001312</name>
</gene>
<evidence type="ECO:0000256" key="1">
    <source>
        <dbReference type="ARBA" id="ARBA00022679"/>
    </source>
</evidence>
<keyword evidence="1" id="KW-0808">Transferase</keyword>
<evidence type="ECO:0000256" key="4">
    <source>
        <dbReference type="ARBA" id="ARBA00022840"/>
    </source>
</evidence>
<proteinExistence type="inferred from homology"/>
<accession>A0ABQ9P226</accession>
<protein>
    <recommendedName>
        <fullName evidence="7">Protein kinase domain-containing protein</fullName>
    </recommendedName>
</protein>
<evidence type="ECO:0000256" key="6">
    <source>
        <dbReference type="SAM" id="MobiDB-lite"/>
    </source>
</evidence>
<evidence type="ECO:0000313" key="8">
    <source>
        <dbReference type="EMBL" id="KAJ9668669.1"/>
    </source>
</evidence>
<keyword evidence="9" id="KW-1185">Reference proteome</keyword>
<reference evidence="8" key="1">
    <citation type="submission" date="2022-10" db="EMBL/GenBank/DDBJ databases">
        <title>Culturing micro-colonial fungi from biological soil crusts in the Mojave desert and describing Neophaeococcomyces mojavensis, and introducing the new genera and species Taxawa tesnikishii.</title>
        <authorList>
            <person name="Kurbessoian T."/>
            <person name="Stajich J.E."/>
        </authorList>
    </citation>
    <scope>NUCLEOTIDE SEQUENCE</scope>
    <source>
        <strain evidence="8">TK_1</strain>
    </source>
</reference>
<sequence>MSFFRSGNDFSSSIEETSSDSSSEASSAHDHGLEKITTLSSDANDEKLALSLADVVVSDDREVHKDVILHTLLEDKCLAEALEELESMQKSTGRISIRYTKDHPDVHALAKAKYQYMAQQLTGYGVETGEYHTDRHRPLRNTYRQGLDYLLRAHRNAPIARANPMEVARVSDNALASGIPLGFKDGLSYAVKQIPLSSSRIRKIQQQGQPGLNALLAELRILARLDHPNIVRYYGGWLECSMSETSATRLSIKRTERGLLEGIPSSGTDSRDAGSELPDTATDGASSASGAHMTRESRATVSWSTPKPSTVDGTALDDEDIESLKRDPIPDVVFEESTRASGANHGDSMAEVSESAVHPRLTLHIQMSLHPMTLSDFISPLNTTQHHHCFHLVSSLQILLAILDGVKYLHAEGVVHRDLKPSNVFLSSYGDRRPAGCVSLSSCTACPKRSFDKNAGFLNVRIGDFGLVMEIARPDAELVEHCNPVGTEFYRPPVCSGLANEKLDVFALGVIAFELLWRFETRKLSFSALVELRRVTAYRKRNRD</sequence>
<evidence type="ECO:0000256" key="3">
    <source>
        <dbReference type="ARBA" id="ARBA00022777"/>
    </source>
</evidence>